<keyword evidence="11" id="KW-1185">Reference proteome</keyword>
<keyword evidence="5" id="KW-0408">Iron</keyword>
<dbReference type="Pfam" id="PF01077">
    <property type="entry name" value="NIR_SIR"/>
    <property type="match status" value="1"/>
</dbReference>
<evidence type="ECO:0000259" key="9">
    <source>
        <dbReference type="Pfam" id="PF03460"/>
    </source>
</evidence>
<evidence type="ECO:0000256" key="4">
    <source>
        <dbReference type="ARBA" id="ARBA00023002"/>
    </source>
</evidence>
<dbReference type="InterPro" id="IPR036136">
    <property type="entry name" value="Nit/Sulf_reduc_fer-like_dom_sf"/>
</dbReference>
<dbReference type="InterPro" id="IPR006067">
    <property type="entry name" value="NO2/SO3_Rdtase_4Fe4S_dom"/>
</dbReference>
<keyword evidence="3" id="KW-0479">Metal-binding</keyword>
<evidence type="ECO:0000256" key="2">
    <source>
        <dbReference type="ARBA" id="ARBA00022617"/>
    </source>
</evidence>
<dbReference type="InterPro" id="IPR012798">
    <property type="entry name" value="Cbl_synth_CobG-like"/>
</dbReference>
<feature type="region of interest" description="Disordered" evidence="7">
    <location>
        <begin position="1"/>
        <end position="42"/>
    </location>
</feature>
<protein>
    <submittedName>
        <fullName evidence="10">Precorrin-3B synthase</fullName>
        <ecNumber evidence="10">1.14.13.83</ecNumber>
    </submittedName>
</protein>
<dbReference type="Gene3D" id="3.30.413.10">
    <property type="entry name" value="Sulfite Reductase Hemoprotein, domain 1"/>
    <property type="match status" value="2"/>
</dbReference>
<keyword evidence="2" id="KW-0349">Heme</keyword>
<dbReference type="InterPro" id="IPR051329">
    <property type="entry name" value="NIR_SIR_4Fe-4S"/>
</dbReference>
<dbReference type="GO" id="GO:0046872">
    <property type="term" value="F:metal ion binding"/>
    <property type="evidence" value="ECO:0007669"/>
    <property type="project" value="UniProtKB-KW"/>
</dbReference>
<gene>
    <name evidence="10" type="primary">cobG</name>
    <name evidence="10" type="ORF">D3879_05555</name>
</gene>
<dbReference type="Gene3D" id="3.90.480.10">
    <property type="entry name" value="Sulfite Reductase Hemoprotein,Domain 2"/>
    <property type="match status" value="1"/>
</dbReference>
<dbReference type="SUPFAM" id="SSF55124">
    <property type="entry name" value="Nitrite/Sulfite reductase N-terminal domain-like"/>
    <property type="match status" value="2"/>
</dbReference>
<reference evidence="10 11" key="1">
    <citation type="submission" date="2018-09" db="EMBL/GenBank/DDBJ databases">
        <authorList>
            <person name="Zhu H."/>
        </authorList>
    </citation>
    <scope>NUCLEOTIDE SEQUENCE [LARGE SCALE GENOMIC DNA]</scope>
    <source>
        <strain evidence="10 11">K1S02-6</strain>
    </source>
</reference>
<keyword evidence="1" id="KW-0004">4Fe-4S</keyword>
<name>A0A418XJV7_9PSED</name>
<dbReference type="Pfam" id="PF03460">
    <property type="entry name" value="NIR_SIR_ferr"/>
    <property type="match status" value="2"/>
</dbReference>
<keyword evidence="6" id="KW-0411">Iron-sulfur</keyword>
<dbReference type="OrthoDB" id="7459360at2"/>
<dbReference type="AlphaFoldDB" id="A0A418XJV7"/>
<evidence type="ECO:0000256" key="5">
    <source>
        <dbReference type="ARBA" id="ARBA00023004"/>
    </source>
</evidence>
<comment type="caution">
    <text evidence="10">The sequence shown here is derived from an EMBL/GenBank/DDBJ whole genome shotgun (WGS) entry which is preliminary data.</text>
</comment>
<dbReference type="EC" id="1.14.13.83" evidence="10"/>
<evidence type="ECO:0000256" key="6">
    <source>
        <dbReference type="ARBA" id="ARBA00023014"/>
    </source>
</evidence>
<feature type="domain" description="Nitrite/sulphite reductase 4Fe-4S" evidence="8">
    <location>
        <begin position="123"/>
        <end position="270"/>
    </location>
</feature>
<evidence type="ECO:0000256" key="1">
    <source>
        <dbReference type="ARBA" id="ARBA00022485"/>
    </source>
</evidence>
<dbReference type="PANTHER" id="PTHR32439:SF9">
    <property type="entry name" value="BLR3264 PROTEIN"/>
    <property type="match status" value="1"/>
</dbReference>
<organism evidence="10 11">
    <name type="scientific">Pseudomonas cavernicola</name>
    <dbReference type="NCBI Taxonomy" id="2320866"/>
    <lineage>
        <taxon>Bacteria</taxon>
        <taxon>Pseudomonadati</taxon>
        <taxon>Pseudomonadota</taxon>
        <taxon>Gammaproteobacteria</taxon>
        <taxon>Pseudomonadales</taxon>
        <taxon>Pseudomonadaceae</taxon>
        <taxon>Pseudomonas</taxon>
    </lineage>
</organism>
<evidence type="ECO:0000313" key="10">
    <source>
        <dbReference type="EMBL" id="RJG12750.1"/>
    </source>
</evidence>
<evidence type="ECO:0000313" key="11">
    <source>
        <dbReference type="Proteomes" id="UP000284021"/>
    </source>
</evidence>
<dbReference type="NCBIfam" id="TIGR02435">
    <property type="entry name" value="CobG"/>
    <property type="match status" value="1"/>
</dbReference>
<evidence type="ECO:0000256" key="3">
    <source>
        <dbReference type="ARBA" id="ARBA00022723"/>
    </source>
</evidence>
<evidence type="ECO:0000259" key="8">
    <source>
        <dbReference type="Pfam" id="PF01077"/>
    </source>
</evidence>
<dbReference type="Proteomes" id="UP000284021">
    <property type="component" value="Unassembled WGS sequence"/>
</dbReference>
<feature type="compositionally biased region" description="Low complexity" evidence="7">
    <location>
        <begin position="28"/>
        <end position="39"/>
    </location>
</feature>
<sequence>MSWRVPCGERSPGHRDSRSGDLLNDTAQQPHQQPSQPRPSACPGLLRIVQARDGGICRIKLPAGRLQASQALAVAAAAEEHGSGVIEVTNRANLQIRGVRAGQEAALIARLLAAGLGPSSPGADDVRNLMVSPAAGIDPAALLDVSPLADRLLATLQDNASLHRLSAKFALLLDGGERLAMLEHPHDLWLSAMPGGSQPLFAFGLAGCPPLPGSPEMALATVTLEQVPALVLACLELFLELAGPEHSRMRHLLTELPAEDFLQRLQARLDFPLRQGEALRHWRRPAAEAWAHLGVQPQLQPGLVQVGAAPPLGRLHARQLIELARLAQQFGDASLRLTPWQSLSLPNIRQADGPALLHALDERGLVCDPLQPLARIIACSGSAGCGKGLAATKADALTLATRLAGSAPLPGLHLSGCLRSCAAAHDSPLTLLAVADGRYDLYQRAAAVSGFGRPLARHLTIAEAGDLLAALPDPMETDR</sequence>
<feature type="domain" description="Nitrite/Sulfite reductase ferredoxin-like" evidence="9">
    <location>
        <begin position="52"/>
        <end position="113"/>
    </location>
</feature>
<accession>A0A418XJV7</accession>
<dbReference type="PANTHER" id="PTHR32439">
    <property type="entry name" value="FERREDOXIN--NITRITE REDUCTASE, CHLOROPLASTIC"/>
    <property type="match status" value="1"/>
</dbReference>
<keyword evidence="4 10" id="KW-0560">Oxidoreductase</keyword>
<evidence type="ECO:0000256" key="7">
    <source>
        <dbReference type="SAM" id="MobiDB-lite"/>
    </source>
</evidence>
<proteinExistence type="predicted"/>
<feature type="domain" description="Nitrite/Sulfite reductase ferredoxin-like" evidence="9">
    <location>
        <begin position="297"/>
        <end position="362"/>
    </location>
</feature>
<dbReference type="GO" id="GO:0051539">
    <property type="term" value="F:4 iron, 4 sulfur cluster binding"/>
    <property type="evidence" value="ECO:0007669"/>
    <property type="project" value="UniProtKB-KW"/>
</dbReference>
<dbReference type="InterPro" id="IPR045854">
    <property type="entry name" value="NO2/SO3_Rdtase_4Fe4S_sf"/>
</dbReference>
<dbReference type="GO" id="GO:0043818">
    <property type="term" value="F:precorrin-3B synthase activity"/>
    <property type="evidence" value="ECO:0007669"/>
    <property type="project" value="UniProtKB-EC"/>
</dbReference>
<dbReference type="GO" id="GO:0020037">
    <property type="term" value="F:heme binding"/>
    <property type="evidence" value="ECO:0007669"/>
    <property type="project" value="InterPro"/>
</dbReference>
<dbReference type="SUPFAM" id="SSF56014">
    <property type="entry name" value="Nitrite and sulphite reductase 4Fe-4S domain-like"/>
    <property type="match status" value="2"/>
</dbReference>
<dbReference type="EMBL" id="QYUR01000002">
    <property type="protein sequence ID" value="RJG12750.1"/>
    <property type="molecule type" value="Genomic_DNA"/>
</dbReference>
<dbReference type="InterPro" id="IPR005117">
    <property type="entry name" value="NiRdtase/SiRdtase_haem-b_fer"/>
</dbReference>